<protein>
    <submittedName>
        <fullName evidence="1">Uncharacterized protein</fullName>
    </submittedName>
</protein>
<evidence type="ECO:0000313" key="2">
    <source>
        <dbReference type="Proteomes" id="UP000324091"/>
    </source>
</evidence>
<sequence>MSLEAAEEELPPLNLPVTAAYARLDLFRDLKNQLPAQVPPRGPASGAPGALIPAEKKGLGVTWYTDEALLHLTRQERRCEEVADEIEEQGDILRYLAAVRCHANLSAAEKTCMHAGCNPIHPTNRSSLSPCTNSTCHRGHPPTPAVKLPDATVVQQQPHHAAGREPSSYSPFIFSSLREDAHGSTQHPSSLSAHAGCS</sequence>
<keyword evidence="2" id="KW-1185">Reference proteome</keyword>
<dbReference type="Proteomes" id="UP000324091">
    <property type="component" value="Chromosome 16"/>
</dbReference>
<comment type="caution">
    <text evidence="1">The sequence shown here is derived from an EMBL/GenBank/DDBJ whole genome shotgun (WGS) entry which is preliminary data.</text>
</comment>
<reference evidence="1 2" key="1">
    <citation type="submission" date="2019-04" db="EMBL/GenBank/DDBJ databases">
        <title>Chromosome genome assembly for Takifugu flavidus.</title>
        <authorList>
            <person name="Xiao S."/>
        </authorList>
    </citation>
    <scope>NUCLEOTIDE SEQUENCE [LARGE SCALE GENOMIC DNA]</scope>
    <source>
        <strain evidence="1">HTHZ2018</strain>
        <tissue evidence="1">Muscle</tissue>
    </source>
</reference>
<proteinExistence type="predicted"/>
<dbReference type="EMBL" id="RHFK02000008">
    <property type="protein sequence ID" value="TWW72280.1"/>
    <property type="molecule type" value="Genomic_DNA"/>
</dbReference>
<accession>A0A5C6P2B4</accession>
<name>A0A5C6P2B4_9TELE</name>
<organism evidence="1 2">
    <name type="scientific">Takifugu flavidus</name>
    <name type="common">sansaifugu</name>
    <dbReference type="NCBI Taxonomy" id="433684"/>
    <lineage>
        <taxon>Eukaryota</taxon>
        <taxon>Metazoa</taxon>
        <taxon>Chordata</taxon>
        <taxon>Craniata</taxon>
        <taxon>Vertebrata</taxon>
        <taxon>Euteleostomi</taxon>
        <taxon>Actinopterygii</taxon>
        <taxon>Neopterygii</taxon>
        <taxon>Teleostei</taxon>
        <taxon>Neoteleostei</taxon>
        <taxon>Acanthomorphata</taxon>
        <taxon>Eupercaria</taxon>
        <taxon>Tetraodontiformes</taxon>
        <taxon>Tetradontoidea</taxon>
        <taxon>Tetraodontidae</taxon>
        <taxon>Takifugu</taxon>
    </lineage>
</organism>
<gene>
    <name evidence="1" type="ORF">D4764_16G0007770</name>
</gene>
<evidence type="ECO:0000313" key="1">
    <source>
        <dbReference type="EMBL" id="TWW72280.1"/>
    </source>
</evidence>
<dbReference type="AlphaFoldDB" id="A0A5C6P2B4"/>